<dbReference type="Gramene" id="ONK69561">
    <property type="protein sequence ID" value="ONK69561"/>
    <property type="gene ID" value="A4U43_C05F24270"/>
</dbReference>
<feature type="compositionally biased region" description="Polar residues" evidence="1">
    <location>
        <begin position="29"/>
        <end position="44"/>
    </location>
</feature>
<protein>
    <submittedName>
        <fullName evidence="2">Uncharacterized protein</fullName>
    </submittedName>
</protein>
<reference evidence="3" key="1">
    <citation type="journal article" date="2017" name="Nat. Commun.">
        <title>The asparagus genome sheds light on the origin and evolution of a young Y chromosome.</title>
        <authorList>
            <person name="Harkess A."/>
            <person name="Zhou J."/>
            <person name="Xu C."/>
            <person name="Bowers J.E."/>
            <person name="Van der Hulst R."/>
            <person name="Ayyampalayam S."/>
            <person name="Mercati F."/>
            <person name="Riccardi P."/>
            <person name="McKain M.R."/>
            <person name="Kakrana A."/>
            <person name="Tang H."/>
            <person name="Ray J."/>
            <person name="Groenendijk J."/>
            <person name="Arikit S."/>
            <person name="Mathioni S.M."/>
            <person name="Nakano M."/>
            <person name="Shan H."/>
            <person name="Telgmann-Rauber A."/>
            <person name="Kanno A."/>
            <person name="Yue Z."/>
            <person name="Chen H."/>
            <person name="Li W."/>
            <person name="Chen Y."/>
            <person name="Xu X."/>
            <person name="Zhang Y."/>
            <person name="Luo S."/>
            <person name="Chen H."/>
            <person name="Gao J."/>
            <person name="Mao Z."/>
            <person name="Pires J.C."/>
            <person name="Luo M."/>
            <person name="Kudrna D."/>
            <person name="Wing R.A."/>
            <person name="Meyers B.C."/>
            <person name="Yi K."/>
            <person name="Kong H."/>
            <person name="Lavrijsen P."/>
            <person name="Sunseri F."/>
            <person name="Falavigna A."/>
            <person name="Ye Y."/>
            <person name="Leebens-Mack J.H."/>
            <person name="Chen G."/>
        </authorList>
    </citation>
    <scope>NUCLEOTIDE SEQUENCE [LARGE SCALE GENOMIC DNA]</scope>
    <source>
        <strain evidence="3">cv. DH0086</strain>
    </source>
</reference>
<dbReference type="Proteomes" id="UP000243459">
    <property type="component" value="Chromosome 5"/>
</dbReference>
<organism evidence="2 3">
    <name type="scientific">Asparagus officinalis</name>
    <name type="common">Garden asparagus</name>
    <dbReference type="NCBI Taxonomy" id="4686"/>
    <lineage>
        <taxon>Eukaryota</taxon>
        <taxon>Viridiplantae</taxon>
        <taxon>Streptophyta</taxon>
        <taxon>Embryophyta</taxon>
        <taxon>Tracheophyta</taxon>
        <taxon>Spermatophyta</taxon>
        <taxon>Magnoliopsida</taxon>
        <taxon>Liliopsida</taxon>
        <taxon>Asparagales</taxon>
        <taxon>Asparagaceae</taxon>
        <taxon>Asparagoideae</taxon>
        <taxon>Asparagus</taxon>
    </lineage>
</organism>
<dbReference type="AlphaFoldDB" id="A0A5P1EYJ7"/>
<evidence type="ECO:0000313" key="3">
    <source>
        <dbReference type="Proteomes" id="UP000243459"/>
    </source>
</evidence>
<evidence type="ECO:0000313" key="2">
    <source>
        <dbReference type="EMBL" id="ONK69561.1"/>
    </source>
</evidence>
<keyword evidence="3" id="KW-1185">Reference proteome</keyword>
<evidence type="ECO:0000256" key="1">
    <source>
        <dbReference type="SAM" id="MobiDB-lite"/>
    </source>
</evidence>
<proteinExistence type="predicted"/>
<sequence>MTALKCDIDALITSDEVFGRKLQEKTRVQASESAGKQQVQNLDTKQGFGREEGDDIEGLILNADYHGVTTHPSPLPKHPRP</sequence>
<name>A0A5P1EYJ7_ASPOF</name>
<dbReference type="EMBL" id="CM007385">
    <property type="protein sequence ID" value="ONK69561.1"/>
    <property type="molecule type" value="Genomic_DNA"/>
</dbReference>
<gene>
    <name evidence="2" type="ORF">A4U43_C05F24270</name>
</gene>
<feature type="region of interest" description="Disordered" evidence="1">
    <location>
        <begin position="29"/>
        <end position="51"/>
    </location>
</feature>
<accession>A0A5P1EYJ7</accession>